<evidence type="ECO:0000256" key="1">
    <source>
        <dbReference type="ARBA" id="ARBA00022763"/>
    </source>
</evidence>
<dbReference type="Gene3D" id="3.40.1170.60">
    <property type="match status" value="1"/>
</dbReference>
<evidence type="ECO:0000313" key="3">
    <source>
        <dbReference type="EMBL" id="APT84103.1"/>
    </source>
</evidence>
<dbReference type="PANTHER" id="PTHR35369:SF2">
    <property type="entry name" value="BLR3025 PROTEIN"/>
    <property type="match status" value="1"/>
</dbReference>
<dbReference type="SUPFAM" id="SSF56672">
    <property type="entry name" value="DNA/RNA polymerases"/>
    <property type="match status" value="1"/>
</dbReference>
<keyword evidence="4" id="KW-1185">Reference proteome</keyword>
<dbReference type="PROSITE" id="PS50173">
    <property type="entry name" value="UMUC"/>
    <property type="match status" value="1"/>
</dbReference>
<dbReference type="RefSeq" id="WP_075724860.1">
    <property type="nucleotide sequence ID" value="NZ_CP009245.1"/>
</dbReference>
<dbReference type="InterPro" id="IPR043502">
    <property type="entry name" value="DNA/RNA_pol_sf"/>
</dbReference>
<dbReference type="GO" id="GO:0006281">
    <property type="term" value="P:DNA repair"/>
    <property type="evidence" value="ECO:0007669"/>
    <property type="project" value="InterPro"/>
</dbReference>
<reference evidence="3 4" key="1">
    <citation type="submission" date="2014-08" db="EMBL/GenBank/DDBJ databases">
        <title>Complete genome sequence of Corynebacterium aquilae S-613T(T) (=DSM 44791(T)), isolated from the choana of a healthy golden eagle.</title>
        <authorList>
            <person name="Ruckert C."/>
            <person name="Albersmeier A."/>
            <person name="Winkler A."/>
            <person name="Kalinowski J."/>
        </authorList>
    </citation>
    <scope>NUCLEOTIDE SEQUENCE [LARGE SCALE GENOMIC DNA]</scope>
    <source>
        <strain evidence="3 4">S-613</strain>
    </source>
</reference>
<dbReference type="STRING" id="1431546.CAQU_02350"/>
<organism evidence="3 4">
    <name type="scientific">Corynebacterium aquilae DSM 44791</name>
    <dbReference type="NCBI Taxonomy" id="1431546"/>
    <lineage>
        <taxon>Bacteria</taxon>
        <taxon>Bacillati</taxon>
        <taxon>Actinomycetota</taxon>
        <taxon>Actinomycetes</taxon>
        <taxon>Mycobacteriales</taxon>
        <taxon>Corynebacteriaceae</taxon>
        <taxon>Corynebacterium</taxon>
    </lineage>
</organism>
<protein>
    <recommendedName>
        <fullName evidence="2">UmuC domain-containing protein</fullName>
    </recommendedName>
</protein>
<sequence>MRVVALWYPDWPAHAARLEAAAQAEKHGAAPRVGHFSPVAIVHNNRVLVANAAARRQGVRRDMRGRHALSVCPELVLFDHDEQRDARLFDPIVQGLDEVAASVEIVRPGLAVVAWDPLVKFYGGEKRAMMRLTDAASVPGVDTCVGVAPEIPTAMLAARYQHIIAPDEDSREFLAPIPLGLVCAEQALQCDPEVVDALIAVGVRTLGDVAELPAKAVATRFGAAGMHIVRIACARDGRKVAPALPEPERVVRVEPPEPFSRVDEAAFCARTVGDRLARALRSRGLVCQRLSIAVEFFDPNSGVRQWLTRSWHTRAAVDERMIAERVRWQLDAWLSGGGRGLVTAVEVDPVECVVADDGVLWDEGSAKAEAARDVAIRLQAQLGVDKVLQPVATGGRSPLERIDLIPYGDQPDSLTVGGWSGVLPGPHPARRGGGPSHPAARIAVLDAQGNPVRVERDVVLSAPPVAVAWGQSRCEVTGWAGPWPVEEAWWEPERCDGAAAVPAEVPAGASRVVVHDAARATASAGCAPDLGGALAREVRGARCARLQVVGRDEQGAPRAWLLVWWRQRWRVEATYD</sequence>
<dbReference type="InterPro" id="IPR001126">
    <property type="entry name" value="UmuC"/>
</dbReference>
<dbReference type="AlphaFoldDB" id="A0A1L7CEA5"/>
<dbReference type="Proteomes" id="UP000185478">
    <property type="component" value="Chromosome"/>
</dbReference>
<name>A0A1L7CEA5_9CORY</name>
<feature type="domain" description="UmuC" evidence="2">
    <location>
        <begin position="38"/>
        <end position="159"/>
    </location>
</feature>
<dbReference type="CDD" id="cd03468">
    <property type="entry name" value="PolY_like"/>
    <property type="match status" value="1"/>
</dbReference>
<evidence type="ECO:0000259" key="2">
    <source>
        <dbReference type="PROSITE" id="PS50173"/>
    </source>
</evidence>
<keyword evidence="1" id="KW-0227">DNA damage</keyword>
<proteinExistence type="predicted"/>
<dbReference type="KEGG" id="caqu:CAQU_02350"/>
<gene>
    <name evidence="3" type="ORF">CAQU_02350</name>
</gene>
<dbReference type="PANTHER" id="PTHR35369">
    <property type="entry name" value="BLR3025 PROTEIN-RELATED"/>
    <property type="match status" value="1"/>
</dbReference>
<dbReference type="EMBL" id="CP009245">
    <property type="protein sequence ID" value="APT84103.1"/>
    <property type="molecule type" value="Genomic_DNA"/>
</dbReference>
<dbReference type="InterPro" id="IPR050356">
    <property type="entry name" value="SulA_CellDiv_inhibitor"/>
</dbReference>
<accession>A0A1L7CEA5</accession>
<dbReference type="Pfam" id="PF00817">
    <property type="entry name" value="IMS"/>
    <property type="match status" value="1"/>
</dbReference>
<evidence type="ECO:0000313" key="4">
    <source>
        <dbReference type="Proteomes" id="UP000185478"/>
    </source>
</evidence>